<dbReference type="Proteomes" id="UP000192578">
    <property type="component" value="Unassembled WGS sequence"/>
</dbReference>
<evidence type="ECO:0000259" key="1">
    <source>
        <dbReference type="Pfam" id="PF13843"/>
    </source>
</evidence>
<name>A0A9X6NBI8_HYPEX</name>
<organism evidence="2 3">
    <name type="scientific">Hypsibius exemplaris</name>
    <name type="common">Freshwater tardigrade</name>
    <dbReference type="NCBI Taxonomy" id="2072580"/>
    <lineage>
        <taxon>Eukaryota</taxon>
        <taxon>Metazoa</taxon>
        <taxon>Ecdysozoa</taxon>
        <taxon>Tardigrada</taxon>
        <taxon>Eutardigrada</taxon>
        <taxon>Parachela</taxon>
        <taxon>Hypsibioidea</taxon>
        <taxon>Hypsibiidae</taxon>
        <taxon>Hypsibius</taxon>
    </lineage>
</organism>
<proteinExistence type="predicted"/>
<dbReference type="PANTHER" id="PTHR46599:SF6">
    <property type="entry name" value="DUAL SPECIFICITY PHOSPHATASE 26"/>
    <property type="match status" value="1"/>
</dbReference>
<sequence>MVSYVCRPRKCVYTSEFVHHKIQFDADTIEKKPEIIKVYNATKSGVDTMDQLVGTYSVRRKTNRWPMAFFYDMLDICGLNAYVIWTELNPEWNKSTSRRRCEFLKELGKELVKPFVESTRSKIPGLSHASKRTIKEMMASPTLQDTSISKSNPSSAKKGKRKRCVHCTSYRQSWLVCSSCVQNVCGEHSEKSTTVLCKACF</sequence>
<dbReference type="Pfam" id="PF13843">
    <property type="entry name" value="DDE_Tnp_1_7"/>
    <property type="match status" value="1"/>
</dbReference>
<reference evidence="3" key="1">
    <citation type="submission" date="2017-01" db="EMBL/GenBank/DDBJ databases">
        <title>Comparative genomics of anhydrobiosis in the tardigrade Hypsibius dujardini.</title>
        <authorList>
            <person name="Yoshida Y."/>
            <person name="Koutsovoulos G."/>
            <person name="Laetsch D."/>
            <person name="Stevens L."/>
            <person name="Kumar S."/>
            <person name="Horikawa D."/>
            <person name="Ishino K."/>
            <person name="Komine S."/>
            <person name="Tomita M."/>
            <person name="Blaxter M."/>
            <person name="Arakawa K."/>
        </authorList>
    </citation>
    <scope>NUCLEOTIDE SEQUENCE [LARGE SCALE GENOMIC DNA]</scope>
    <source>
        <strain evidence="3">Z151</strain>
    </source>
</reference>
<evidence type="ECO:0000313" key="3">
    <source>
        <dbReference type="Proteomes" id="UP000192578"/>
    </source>
</evidence>
<evidence type="ECO:0000313" key="2">
    <source>
        <dbReference type="EMBL" id="OWA50384.1"/>
    </source>
</evidence>
<dbReference type="PANTHER" id="PTHR46599">
    <property type="entry name" value="PIGGYBAC TRANSPOSABLE ELEMENT-DERIVED PROTEIN 4"/>
    <property type="match status" value="1"/>
</dbReference>
<feature type="domain" description="PiggyBac transposable element-derived protein" evidence="1">
    <location>
        <begin position="16"/>
        <end position="82"/>
    </location>
</feature>
<gene>
    <name evidence="2" type="ORF">BV898_14903</name>
</gene>
<keyword evidence="3" id="KW-1185">Reference proteome</keyword>
<dbReference type="EMBL" id="MTYJ01000191">
    <property type="protein sequence ID" value="OWA50384.1"/>
    <property type="molecule type" value="Genomic_DNA"/>
</dbReference>
<protein>
    <recommendedName>
        <fullName evidence="1">PiggyBac transposable element-derived protein domain-containing protein</fullName>
    </recommendedName>
</protein>
<dbReference type="OrthoDB" id="9986773at2759"/>
<accession>A0A9X6NBI8</accession>
<dbReference type="AlphaFoldDB" id="A0A9X6NBI8"/>
<comment type="caution">
    <text evidence="2">The sequence shown here is derived from an EMBL/GenBank/DDBJ whole genome shotgun (WGS) entry which is preliminary data.</text>
</comment>
<dbReference type="InterPro" id="IPR029526">
    <property type="entry name" value="PGBD"/>
</dbReference>